<reference evidence="2 3" key="1">
    <citation type="submission" date="2017-08" db="EMBL/GenBank/DDBJ databases">
        <title>Infants hospitalized years apart are colonized by the same room-sourced microbial strains.</title>
        <authorList>
            <person name="Brooks B."/>
            <person name="Olm M.R."/>
            <person name="Firek B.A."/>
            <person name="Baker R."/>
            <person name="Thomas B.C."/>
            <person name="Morowitz M.J."/>
            <person name="Banfield J.F."/>
        </authorList>
    </citation>
    <scope>NUCLEOTIDE SEQUENCE [LARGE SCALE GENOMIC DNA]</scope>
    <source>
        <strain evidence="2">S2_003_000_R2_11</strain>
    </source>
</reference>
<comment type="caution">
    <text evidence="2">The sequence shown here is derived from an EMBL/GenBank/DDBJ whole genome shotgun (WGS) entry which is preliminary data.</text>
</comment>
<name>A0A2W5RXZ7_CERSP</name>
<sequence length="177" mass="20108">MLRILMLFTVLMAGWSVSTPVVAQANRAVSVCANTALKDFLILRRVVDQRDLSDKRGRVFARQVEMDMRDGGRTVRITCTYEIKTGRVRLERGRPGGPVLVPPGQADPRAARNACVRAVKDQRLVYDRVLKETDMRNSRGQIVGRAVLIGAYIQGKPRQIVCEYDYARRRPILQIRR</sequence>
<gene>
    <name evidence="2" type="ORF">DI533_19545</name>
</gene>
<evidence type="ECO:0000313" key="3">
    <source>
        <dbReference type="Proteomes" id="UP000248975"/>
    </source>
</evidence>
<keyword evidence="1" id="KW-0732">Signal</keyword>
<protein>
    <submittedName>
        <fullName evidence="2">Uncharacterized protein</fullName>
    </submittedName>
</protein>
<dbReference type="EMBL" id="QFQS01000007">
    <property type="protein sequence ID" value="PZQ95501.1"/>
    <property type="molecule type" value="Genomic_DNA"/>
</dbReference>
<feature type="chain" id="PRO_5015958358" evidence="1">
    <location>
        <begin position="24"/>
        <end position="177"/>
    </location>
</feature>
<proteinExistence type="predicted"/>
<evidence type="ECO:0000313" key="2">
    <source>
        <dbReference type="EMBL" id="PZQ95501.1"/>
    </source>
</evidence>
<evidence type="ECO:0000256" key="1">
    <source>
        <dbReference type="SAM" id="SignalP"/>
    </source>
</evidence>
<accession>A0A2W5RXZ7</accession>
<dbReference type="Proteomes" id="UP000248975">
    <property type="component" value="Unassembled WGS sequence"/>
</dbReference>
<organism evidence="2 3">
    <name type="scientific">Cereibacter sphaeroides</name>
    <name type="common">Rhodobacter sphaeroides</name>
    <dbReference type="NCBI Taxonomy" id="1063"/>
    <lineage>
        <taxon>Bacteria</taxon>
        <taxon>Pseudomonadati</taxon>
        <taxon>Pseudomonadota</taxon>
        <taxon>Alphaproteobacteria</taxon>
        <taxon>Rhodobacterales</taxon>
        <taxon>Paracoccaceae</taxon>
        <taxon>Cereibacter</taxon>
    </lineage>
</organism>
<feature type="signal peptide" evidence="1">
    <location>
        <begin position="1"/>
        <end position="23"/>
    </location>
</feature>
<dbReference type="AlphaFoldDB" id="A0A2W5RXZ7"/>